<dbReference type="EMBL" id="JAEPRA010000009">
    <property type="protein sequence ID" value="KAG2180390.1"/>
    <property type="molecule type" value="Genomic_DNA"/>
</dbReference>
<keyword evidence="3" id="KW-1185">Reference proteome</keyword>
<evidence type="ECO:0000313" key="2">
    <source>
        <dbReference type="EMBL" id="KAG2180390.1"/>
    </source>
</evidence>
<sequence length="160" mass="17761">MLPSAITTSLLLIVIPFVFAAPSKHDALTGAFQINHNSKLLGEAVVVPNDIANKPGSYFYFHIKEGLDPVASYEDYTIELRNGHHCKHNQGSIVNYDKPAFKINQHGGTNSWCIDKTLDITAVSMVQVRYKDEIVACTTLEADPNFHIKHPSKVNACIRQ</sequence>
<organism evidence="2 3">
    <name type="scientific">Umbelopsis vinacea</name>
    <dbReference type="NCBI Taxonomy" id="44442"/>
    <lineage>
        <taxon>Eukaryota</taxon>
        <taxon>Fungi</taxon>
        <taxon>Fungi incertae sedis</taxon>
        <taxon>Mucoromycota</taxon>
        <taxon>Mucoromycotina</taxon>
        <taxon>Umbelopsidomycetes</taxon>
        <taxon>Umbelopsidales</taxon>
        <taxon>Umbelopsidaceae</taxon>
        <taxon>Umbelopsis</taxon>
    </lineage>
</organism>
<evidence type="ECO:0000313" key="3">
    <source>
        <dbReference type="Proteomes" id="UP000612746"/>
    </source>
</evidence>
<dbReference type="AlphaFoldDB" id="A0A8H7PV96"/>
<reference evidence="2" key="1">
    <citation type="submission" date="2020-12" db="EMBL/GenBank/DDBJ databases">
        <title>Metabolic potential, ecology and presence of endohyphal bacteria is reflected in genomic diversity of Mucoromycotina.</title>
        <authorList>
            <person name="Muszewska A."/>
            <person name="Okrasinska A."/>
            <person name="Steczkiewicz K."/>
            <person name="Drgas O."/>
            <person name="Orlowska M."/>
            <person name="Perlinska-Lenart U."/>
            <person name="Aleksandrzak-Piekarczyk T."/>
            <person name="Szatraj K."/>
            <person name="Zielenkiewicz U."/>
            <person name="Pilsyk S."/>
            <person name="Malc E."/>
            <person name="Mieczkowski P."/>
            <person name="Kruszewska J.S."/>
            <person name="Biernat P."/>
            <person name="Pawlowska J."/>
        </authorList>
    </citation>
    <scope>NUCLEOTIDE SEQUENCE</scope>
    <source>
        <strain evidence="2">WA0000051536</strain>
    </source>
</reference>
<keyword evidence="1" id="KW-0732">Signal</keyword>
<feature type="signal peptide" evidence="1">
    <location>
        <begin position="1"/>
        <end position="20"/>
    </location>
</feature>
<gene>
    <name evidence="2" type="ORF">INT44_003392</name>
</gene>
<evidence type="ECO:0000256" key="1">
    <source>
        <dbReference type="SAM" id="SignalP"/>
    </source>
</evidence>
<name>A0A8H7PV96_9FUNG</name>
<feature type="chain" id="PRO_5034151092" evidence="1">
    <location>
        <begin position="21"/>
        <end position="160"/>
    </location>
</feature>
<comment type="caution">
    <text evidence="2">The sequence shown here is derived from an EMBL/GenBank/DDBJ whole genome shotgun (WGS) entry which is preliminary data.</text>
</comment>
<protein>
    <submittedName>
        <fullName evidence="2">Uncharacterized protein</fullName>
    </submittedName>
</protein>
<proteinExistence type="predicted"/>
<dbReference type="Proteomes" id="UP000612746">
    <property type="component" value="Unassembled WGS sequence"/>
</dbReference>
<accession>A0A8H7PV96</accession>
<dbReference type="OrthoDB" id="2341426at2759"/>